<dbReference type="AlphaFoldDB" id="A0A220SWY4"/>
<protein>
    <submittedName>
        <fullName evidence="2">Uncharacterized protein</fullName>
    </submittedName>
</protein>
<evidence type="ECO:0000313" key="2">
    <source>
        <dbReference type="EMBL" id="ASK38235.1"/>
    </source>
</evidence>
<geneLocation type="plasmid" evidence="2">
    <name>pR1SE2</name>
</geneLocation>
<organism evidence="2">
    <name type="scientific">Halorubrum lacusprofundi</name>
    <dbReference type="NCBI Taxonomy" id="2247"/>
    <lineage>
        <taxon>Archaea</taxon>
        <taxon>Methanobacteriati</taxon>
        <taxon>Methanobacteriota</taxon>
        <taxon>Stenosarchaea group</taxon>
        <taxon>Halobacteria</taxon>
        <taxon>Halobacteriales</taxon>
        <taxon>Haloferacaceae</taxon>
        <taxon>Halorubrum</taxon>
    </lineage>
</organism>
<feature type="compositionally biased region" description="Polar residues" evidence="1">
    <location>
        <begin position="162"/>
        <end position="176"/>
    </location>
</feature>
<feature type="compositionally biased region" description="Basic residues" evidence="1">
    <location>
        <begin position="70"/>
        <end position="79"/>
    </location>
</feature>
<keyword evidence="2" id="KW-0614">Plasmid</keyword>
<sequence>MRHTLVGWAYRGQLEMHPHAPSLGIHGGATGAESPAGVEVTNAITRIGAARFDSAGEHPALSRGVATNRRGPRSRKRSWTRPQQGVLASDTCRVFGTTPCNNDSPRLGHFRTSALIQAEIAAQYGSITSSFVAPAGTKCGPASRCSKQSRSGTKARAGPASVETSGLSQKDSSHNWSPMMPGTNPLT</sequence>
<evidence type="ECO:0000256" key="1">
    <source>
        <dbReference type="SAM" id="MobiDB-lite"/>
    </source>
</evidence>
<reference evidence="2" key="1">
    <citation type="submission" date="2016-09" db="EMBL/GenBank/DDBJ databases">
        <title>A plasmid goes viral.</title>
        <authorList>
            <person name="Erdmann S."/>
            <person name="Tschitschko B."/>
            <person name="Cavicchioli R."/>
        </authorList>
    </citation>
    <scope>NUCLEOTIDE SEQUENCE</scope>
    <source>
        <strain evidence="2">HLS1</strain>
        <plasmid evidence="2">pR1SE2</plasmid>
    </source>
</reference>
<feature type="region of interest" description="Disordered" evidence="1">
    <location>
        <begin position="135"/>
        <end position="187"/>
    </location>
</feature>
<dbReference type="EMBL" id="KX906370">
    <property type="protein sequence ID" value="ASK38235.1"/>
    <property type="molecule type" value="Genomic_DNA"/>
</dbReference>
<feature type="region of interest" description="Disordered" evidence="1">
    <location>
        <begin position="58"/>
        <end position="85"/>
    </location>
</feature>
<proteinExistence type="predicted"/>
<name>A0A220SWY4_9EURY</name>
<accession>A0A220SWY4</accession>